<dbReference type="GeneID" id="29058846"/>
<dbReference type="EMBL" id="KU878088">
    <property type="protein sequence ID" value="AMS01212.1"/>
    <property type="molecule type" value="Genomic_DNA"/>
</dbReference>
<protein>
    <submittedName>
        <fullName evidence="1">Portal vertex protein</fullName>
    </submittedName>
</protein>
<dbReference type="RefSeq" id="YP_009283032.1">
    <property type="nucleotide sequence ID" value="NC_031039.1"/>
</dbReference>
<dbReference type="KEGG" id="vg:29058846"/>
<evidence type="ECO:0000313" key="1">
    <source>
        <dbReference type="EMBL" id="AMS01212.1"/>
    </source>
</evidence>
<reference evidence="1 2" key="1">
    <citation type="journal article" date="2016" name="Virology">
        <title>The genome of AR9, a giant transducing Bacillus phage encoding two multisubunit RNA polymerases.</title>
        <authorList>
            <person name="Lavysh D."/>
            <person name="Sokolova M."/>
            <person name="Minakhin L."/>
            <person name="Yakunina M."/>
            <person name="Artamonova T."/>
            <person name="Kozyavkin S."/>
            <person name="Makarova K.S."/>
            <person name="Koonin E.V."/>
            <person name="Severinov K."/>
        </authorList>
    </citation>
    <scope>NUCLEOTIDE SEQUENCE [LARGE SCALE GENOMIC DNA]</scope>
</reference>
<dbReference type="Proteomes" id="UP000202618">
    <property type="component" value="Segment"/>
</dbReference>
<gene>
    <name evidence="1" type="ORF">AR9_g128</name>
</gene>
<organism evidence="1 2">
    <name type="scientific">Bacillus phage AR9</name>
    <dbReference type="NCBI Taxonomy" id="1815509"/>
    <lineage>
        <taxon>Viruses</taxon>
        <taxon>Duplodnaviria</taxon>
        <taxon>Heunggongvirae</taxon>
        <taxon>Uroviricota</taxon>
        <taxon>Caudoviricetes</taxon>
        <taxon>Takahashivirus</taxon>
        <taxon>Bacillus phage PBS1</taxon>
    </lineage>
</organism>
<name>A0A172JI33_BPPB1</name>
<dbReference type="OrthoDB" id="32164at10239"/>
<evidence type="ECO:0000313" key="2">
    <source>
        <dbReference type="Proteomes" id="UP000202618"/>
    </source>
</evidence>
<proteinExistence type="predicted"/>
<accession>A0A172JI33</accession>
<sequence length="731" mass="83761">MADPRGKIDGLEHKINNQIFGTDTSDNFENDTKEISNSINKIIDQNKSYTTPNMMDFLNASEFNNDANMSGEKPKKKFDKGQLEKVLSKENLSQLMGFEKERISRYSDYSIIYSYIPQLAECINVYRDSIMSPDDLTKDSLNIRYKSDKVKDELSNDVIKNTNFLVKKYKLNKRAKNIIRKTLTLGDYFVAVLKYDEEFNKMLLTEDNKDLFNSNNEEQQNSRFIMKEDIDDKDLKMLFETNLNEKSEYNYNQIKSEISSVINNNIDYEDDPRKSLLNLSADGLSQLNKKKNKENDEDEFTHFGIKGSIIRMLSPENVIKLEVDGINFGYIHIEKTDEIATQGSGTTAISDFFNSRVDIEQSNHKDREEIIANVFIKGISKKIDNEFIKDNKEFKDYIYALLKEKYITEKKVKITYLAPDEVVHFMTDSDELYGQSKLARSLFFAKLYLATLITELMQKISRGRDKRLVYVETGLDADIEGAIQGVVKDIKSKEIQTDILKSVSTILNSIGVFDDYYIPLIDGEKPLDFDTLSGMDVDADSDFLQFLLKSAVNGTGVPANYIDASQDVDFARSLVMQNSTFVRTIVSDQASFSESFSELIRILYRNEYHLNDNRKDKDNEKKKKDSQDYIDVNDIEVLFPPPISLNLTNINDQISNASQTVDFITSSYIDETDADTSKKTSFKKKIVRQMIPNIDWDLMDRLYEDALMDSTENALKTNNSEGDGGDLGGGF</sequence>